<gene>
    <name evidence="1" type="ORF">SDRG_04147</name>
</gene>
<evidence type="ECO:0000313" key="1">
    <source>
        <dbReference type="EMBL" id="EQC38438.1"/>
    </source>
</evidence>
<proteinExistence type="predicted"/>
<evidence type="ECO:0008006" key="3">
    <source>
        <dbReference type="Google" id="ProtNLM"/>
    </source>
</evidence>
<dbReference type="RefSeq" id="XP_008608030.1">
    <property type="nucleotide sequence ID" value="XM_008609808.1"/>
</dbReference>
<dbReference type="VEuPathDB" id="FungiDB:SDRG_04147"/>
<accession>T0S0H1</accession>
<dbReference type="STRING" id="1156394.T0S0H1"/>
<reference evidence="1 2" key="1">
    <citation type="submission" date="2012-04" db="EMBL/GenBank/DDBJ databases">
        <title>The Genome Sequence of Saprolegnia declina VS20.</title>
        <authorList>
            <consortium name="The Broad Institute Genome Sequencing Platform"/>
            <person name="Russ C."/>
            <person name="Nusbaum C."/>
            <person name="Tyler B."/>
            <person name="van West P."/>
            <person name="Dieguez-Uribeondo J."/>
            <person name="de Bruijn I."/>
            <person name="Tripathy S."/>
            <person name="Jiang R."/>
            <person name="Young S.K."/>
            <person name="Zeng Q."/>
            <person name="Gargeya S."/>
            <person name="Fitzgerald M."/>
            <person name="Haas B."/>
            <person name="Abouelleil A."/>
            <person name="Alvarado L."/>
            <person name="Arachchi H.M."/>
            <person name="Berlin A."/>
            <person name="Chapman S.B."/>
            <person name="Goldberg J."/>
            <person name="Griggs A."/>
            <person name="Gujja S."/>
            <person name="Hansen M."/>
            <person name="Howarth C."/>
            <person name="Imamovic A."/>
            <person name="Larimer J."/>
            <person name="McCowen C."/>
            <person name="Montmayeur A."/>
            <person name="Murphy C."/>
            <person name="Neiman D."/>
            <person name="Pearson M."/>
            <person name="Priest M."/>
            <person name="Roberts A."/>
            <person name="Saif S."/>
            <person name="Shea T."/>
            <person name="Sisk P."/>
            <person name="Sykes S."/>
            <person name="Wortman J."/>
            <person name="Nusbaum C."/>
            <person name="Birren B."/>
        </authorList>
    </citation>
    <scope>NUCLEOTIDE SEQUENCE [LARGE SCALE GENOMIC DNA]</scope>
    <source>
        <strain evidence="1 2">VS20</strain>
    </source>
</reference>
<name>T0S0H1_SAPDV</name>
<organism evidence="1 2">
    <name type="scientific">Saprolegnia diclina (strain VS20)</name>
    <dbReference type="NCBI Taxonomy" id="1156394"/>
    <lineage>
        <taxon>Eukaryota</taxon>
        <taxon>Sar</taxon>
        <taxon>Stramenopiles</taxon>
        <taxon>Oomycota</taxon>
        <taxon>Saprolegniomycetes</taxon>
        <taxon>Saprolegniales</taxon>
        <taxon>Saprolegniaceae</taxon>
        <taxon>Saprolegnia</taxon>
    </lineage>
</organism>
<sequence>MVAQHVARLGSDDALADVTPSTSTTELKQLLELASGLTHEVLRFRLTLVDGTTIDLRTGRSATMATLLRLIQREIATTTWSLSWKSVLKAHELRCNGTPLVAPAKQAALSTYPMVHVNGINELVFQRHVQRRREKRK</sequence>
<dbReference type="GeneID" id="19944874"/>
<evidence type="ECO:0000313" key="2">
    <source>
        <dbReference type="Proteomes" id="UP000030762"/>
    </source>
</evidence>
<dbReference type="AlphaFoldDB" id="T0S0H1"/>
<dbReference type="InParanoid" id="T0S0H1"/>
<dbReference type="Proteomes" id="UP000030762">
    <property type="component" value="Unassembled WGS sequence"/>
</dbReference>
<protein>
    <recommendedName>
        <fullName evidence="3">SNRNP25 ubiquitin-like domain-containing protein</fullName>
    </recommendedName>
</protein>
<keyword evidence="2" id="KW-1185">Reference proteome</keyword>
<dbReference type="EMBL" id="JH767141">
    <property type="protein sequence ID" value="EQC38438.1"/>
    <property type="molecule type" value="Genomic_DNA"/>
</dbReference>